<dbReference type="RefSeq" id="WP_259857357.1">
    <property type="nucleotide sequence ID" value="NZ_BAAAST010000001.1"/>
</dbReference>
<dbReference type="Proteomes" id="UP001059617">
    <property type="component" value="Chromosome"/>
</dbReference>
<gene>
    <name evidence="1" type="ORF">Dfulv_31095</name>
</gene>
<keyword evidence="2" id="KW-1185">Reference proteome</keyword>
<evidence type="ECO:0000313" key="1">
    <source>
        <dbReference type="EMBL" id="UWP79599.1"/>
    </source>
</evidence>
<proteinExistence type="predicted"/>
<dbReference type="InterPro" id="IPR036567">
    <property type="entry name" value="RHF-like"/>
</dbReference>
<dbReference type="InterPro" id="IPR003489">
    <property type="entry name" value="RHF/RaiA"/>
</dbReference>
<reference evidence="1" key="1">
    <citation type="submission" date="2021-04" db="EMBL/GenBank/DDBJ databases">
        <authorList>
            <person name="Hartkoorn R.C."/>
            <person name="Beaudoing E."/>
            <person name="Hot D."/>
        </authorList>
    </citation>
    <scope>NUCLEOTIDE SEQUENCE</scope>
    <source>
        <strain evidence="1">NRRL B-16292</strain>
    </source>
</reference>
<evidence type="ECO:0000313" key="2">
    <source>
        <dbReference type="Proteomes" id="UP001059617"/>
    </source>
</evidence>
<accession>A0ABY5VR38</accession>
<dbReference type="Pfam" id="PF02482">
    <property type="entry name" value="Ribosomal_S30AE"/>
    <property type="match status" value="1"/>
</dbReference>
<organism evidence="1 2">
    <name type="scientific">Dactylosporangium fulvum</name>
    <dbReference type="NCBI Taxonomy" id="53359"/>
    <lineage>
        <taxon>Bacteria</taxon>
        <taxon>Bacillati</taxon>
        <taxon>Actinomycetota</taxon>
        <taxon>Actinomycetes</taxon>
        <taxon>Micromonosporales</taxon>
        <taxon>Micromonosporaceae</taxon>
        <taxon>Dactylosporangium</taxon>
    </lineage>
</organism>
<dbReference type="Gene3D" id="3.30.160.100">
    <property type="entry name" value="Ribosome hibernation promotion factor-like"/>
    <property type="match status" value="1"/>
</dbReference>
<sequence length="106" mass="11646">MSHVHDEVQVQVQVQVRPGMEPALRQYAQEKVAAALQHTARPILFARVRLDRISNPAATRPVTARAEVDVNGRVVHAEAAADTGYEAVDLLQDRLRGRIDAVTETG</sequence>
<name>A0ABY5VR38_9ACTN</name>
<dbReference type="SUPFAM" id="SSF69754">
    <property type="entry name" value="Ribosome binding protein Y (YfiA homologue)"/>
    <property type="match status" value="1"/>
</dbReference>
<reference evidence="1" key="2">
    <citation type="submission" date="2022-09" db="EMBL/GenBank/DDBJ databases">
        <title>Biosynthetic gene clusters of Dactylosporangioum fulvum.</title>
        <authorList>
            <person name="Caradec T."/>
        </authorList>
    </citation>
    <scope>NUCLEOTIDE SEQUENCE</scope>
    <source>
        <strain evidence="1">NRRL B-16292</strain>
    </source>
</reference>
<protein>
    <submittedName>
        <fullName evidence="1">HPF/RaiA family ribosome-associated protein</fullName>
    </submittedName>
</protein>
<dbReference type="EMBL" id="CP073720">
    <property type="protein sequence ID" value="UWP79599.1"/>
    <property type="molecule type" value="Genomic_DNA"/>
</dbReference>